<comment type="caution">
    <text evidence="1">The sequence shown here is derived from an EMBL/GenBank/DDBJ whole genome shotgun (WGS) entry which is preliminary data.</text>
</comment>
<name>A0AAW5A0N2_9PSED</name>
<organism evidence="1 2">
    <name type="scientific">Pseudomonas proteolytica</name>
    <dbReference type="NCBI Taxonomy" id="219574"/>
    <lineage>
        <taxon>Bacteria</taxon>
        <taxon>Pseudomonadati</taxon>
        <taxon>Pseudomonadota</taxon>
        <taxon>Gammaproteobacteria</taxon>
        <taxon>Pseudomonadales</taxon>
        <taxon>Pseudomonadaceae</taxon>
        <taxon>Pseudomonas</taxon>
    </lineage>
</organism>
<accession>A0AAW5A0N2</accession>
<evidence type="ECO:0000313" key="2">
    <source>
        <dbReference type="Proteomes" id="UP000814172"/>
    </source>
</evidence>
<dbReference type="GeneID" id="55543066"/>
<sequence>MKSVAAVEENIGSPLNLNNYGQFLKLPASLGTLISNSPKAVKHRVPSWKDTGSSPSGKGSMAIRFYALSGQVSLVQKVRVWGKMLVLVAATGFGTEMVDACSPAPSAPLNEMSVYAESVDGLGYAGLREVDAPNAFQHGSVLDQDQRWIF</sequence>
<reference evidence="1 2" key="1">
    <citation type="submission" date="2019-11" db="EMBL/GenBank/DDBJ databases">
        <title>Epiphytic Pseudomonas syringae from cherry orchards.</title>
        <authorList>
            <person name="Hulin M.T."/>
        </authorList>
    </citation>
    <scope>NUCLEOTIDE SEQUENCE [LARGE SCALE GENOMIC DNA]</scope>
    <source>
        <strain evidence="1 2">PA-6-9F</strain>
    </source>
</reference>
<evidence type="ECO:0000313" key="1">
    <source>
        <dbReference type="EMBL" id="MCF5057113.1"/>
    </source>
</evidence>
<keyword evidence="2" id="KW-1185">Reference proteome</keyword>
<dbReference type="Proteomes" id="UP000814172">
    <property type="component" value="Unassembled WGS sequence"/>
</dbReference>
<proteinExistence type="predicted"/>
<dbReference type="AlphaFoldDB" id="A0AAW5A0N2"/>
<gene>
    <name evidence="1" type="ORF">GIW75_09115</name>
</gene>
<dbReference type="RefSeq" id="WP_133715196.1">
    <property type="nucleotide sequence ID" value="NZ_CAXAPX010000001.1"/>
</dbReference>
<protein>
    <submittedName>
        <fullName evidence="1">Uncharacterized protein</fullName>
    </submittedName>
</protein>
<dbReference type="EMBL" id="WKEW01000021">
    <property type="protein sequence ID" value="MCF5057113.1"/>
    <property type="molecule type" value="Genomic_DNA"/>
</dbReference>